<dbReference type="AlphaFoldDB" id="A0A372NUL5"/>
<accession>A0A372NUL5</accession>
<feature type="transmembrane region" description="Helical" evidence="1">
    <location>
        <begin position="136"/>
        <end position="158"/>
    </location>
</feature>
<keyword evidence="1" id="KW-0812">Transmembrane</keyword>
<evidence type="ECO:0000256" key="1">
    <source>
        <dbReference type="SAM" id="Phobius"/>
    </source>
</evidence>
<dbReference type="EMBL" id="QWDC01000002">
    <property type="protein sequence ID" value="RFZ92905.1"/>
    <property type="molecule type" value="Genomic_DNA"/>
</dbReference>
<gene>
    <name evidence="2" type="ORF">D0C36_16060</name>
</gene>
<comment type="caution">
    <text evidence="2">The sequence shown here is derived from an EMBL/GenBank/DDBJ whole genome shotgun (WGS) entry which is preliminary data.</text>
</comment>
<evidence type="ECO:0000313" key="2">
    <source>
        <dbReference type="EMBL" id="RFZ92905.1"/>
    </source>
</evidence>
<feature type="transmembrane region" description="Helical" evidence="1">
    <location>
        <begin position="30"/>
        <end position="52"/>
    </location>
</feature>
<keyword evidence="3" id="KW-1185">Reference proteome</keyword>
<dbReference type="Proteomes" id="UP000264217">
    <property type="component" value="Unassembled WGS sequence"/>
</dbReference>
<evidence type="ECO:0000313" key="3">
    <source>
        <dbReference type="Proteomes" id="UP000264217"/>
    </source>
</evidence>
<protein>
    <submittedName>
        <fullName evidence="2">Uncharacterized protein</fullName>
    </submittedName>
</protein>
<feature type="transmembrane region" description="Helical" evidence="1">
    <location>
        <begin position="164"/>
        <end position="182"/>
    </location>
</feature>
<name>A0A372NUL5_9SPHI</name>
<reference evidence="2 3" key="1">
    <citation type="submission" date="2018-08" db="EMBL/GenBank/DDBJ databases">
        <title>Mucilaginibacter sp. MYSH2.</title>
        <authorList>
            <person name="Seo T."/>
        </authorList>
    </citation>
    <scope>NUCLEOTIDE SEQUENCE [LARGE SCALE GENOMIC DNA]</scope>
    <source>
        <strain evidence="2 3">MYSH2</strain>
    </source>
</reference>
<sequence length="276" mass="32044">MVIGLFYFLFPIAMVFTAFTDGPAFTIKESLICAVIILFCFVVCFYLPFLFWSKRTTRWKLWAFDNVDNVHELKIAAVNANLCPAYGTFMDRIQIQSDWERKQWRKLLERFDFPDIFKDDPAIPYKTEVFYSKVRLTLYILFGLLFVGIGCGLEYLAIKHNGDLSLKLIAPVIAIVAIYAMVIHMKRMLKKQPELVLENQGLTTHETGFLNWDEIYNEKVTRTDRGKRGILYTFNFQHPGGMASIDISDLNISKARLERLIRVYQGRFAAGLRSYI</sequence>
<keyword evidence="1" id="KW-0472">Membrane</keyword>
<proteinExistence type="predicted"/>
<keyword evidence="1" id="KW-1133">Transmembrane helix</keyword>
<organism evidence="2 3">
    <name type="scientific">Mucilaginibacter conchicola</name>
    <dbReference type="NCBI Taxonomy" id="2303333"/>
    <lineage>
        <taxon>Bacteria</taxon>
        <taxon>Pseudomonadati</taxon>
        <taxon>Bacteroidota</taxon>
        <taxon>Sphingobacteriia</taxon>
        <taxon>Sphingobacteriales</taxon>
        <taxon>Sphingobacteriaceae</taxon>
        <taxon>Mucilaginibacter</taxon>
    </lineage>
</organism>